<evidence type="ECO:0000256" key="5">
    <source>
        <dbReference type="SAM" id="MobiDB-lite"/>
    </source>
</evidence>
<gene>
    <name evidence="7" type="ORF">K5P26_04260</name>
</gene>
<evidence type="ECO:0000256" key="1">
    <source>
        <dbReference type="ARBA" id="ARBA00023015"/>
    </source>
</evidence>
<evidence type="ECO:0000313" key="8">
    <source>
        <dbReference type="Proteomes" id="UP001166571"/>
    </source>
</evidence>
<dbReference type="Gene3D" id="1.10.357.10">
    <property type="entry name" value="Tetracycline Repressor, domain 2"/>
    <property type="match status" value="1"/>
</dbReference>
<keyword evidence="1" id="KW-0805">Transcription regulation</keyword>
<sequence length="211" mass="23081">MSNEPSKCQESRRPYRLGKRAKSREETRKRIVEAAIDLHGSIGPARTTVAQIAERAGVQRHTYYAHFPTEWDLFLACSGTSLARDPLPDPEALRGVPAGGERVLAGLTRLYEWFARNEQLAGCVLRDAEHHELTQQITALRMTPSFEAAAAIMSETLGPRAGSLLAVALAFPTWRTLGQMLGCAEAAELMRDAILGVDGDEAEPAARSRIT</sequence>
<keyword evidence="3" id="KW-0804">Transcription</keyword>
<keyword evidence="8" id="KW-1185">Reference proteome</keyword>
<dbReference type="PANTHER" id="PTHR30055:SF234">
    <property type="entry name" value="HTH-TYPE TRANSCRIPTIONAL REGULATOR BETI"/>
    <property type="match status" value="1"/>
</dbReference>
<reference evidence="7" key="1">
    <citation type="submission" date="2021-08" db="EMBL/GenBank/DDBJ databases">
        <title>Sphingopyxis panaciterrulae sp. nov., isolated from the surface water of the Yellow Sea.</title>
        <authorList>
            <person name="Gao Z."/>
            <person name="Zhang D."/>
            <person name="Zhang A."/>
        </authorList>
    </citation>
    <scope>NUCLEOTIDE SEQUENCE</scope>
    <source>
        <strain evidence="7">XHP0097</strain>
    </source>
</reference>
<evidence type="ECO:0000256" key="4">
    <source>
        <dbReference type="PROSITE-ProRule" id="PRU00335"/>
    </source>
</evidence>
<dbReference type="RefSeq" id="WP_222135856.1">
    <property type="nucleotide sequence ID" value="NZ_JAILXK010000001.1"/>
</dbReference>
<feature type="DNA-binding region" description="H-T-H motif" evidence="4">
    <location>
        <begin position="48"/>
        <end position="67"/>
    </location>
</feature>
<evidence type="ECO:0000256" key="3">
    <source>
        <dbReference type="ARBA" id="ARBA00023163"/>
    </source>
</evidence>
<name>A0ABS7MBG2_9SPHN</name>
<protein>
    <submittedName>
        <fullName evidence="7">TetR/AcrR family transcriptional regulator</fullName>
    </submittedName>
</protein>
<comment type="caution">
    <text evidence="7">The sequence shown here is derived from an EMBL/GenBank/DDBJ whole genome shotgun (WGS) entry which is preliminary data.</text>
</comment>
<dbReference type="Proteomes" id="UP001166571">
    <property type="component" value="Unassembled WGS sequence"/>
</dbReference>
<organism evidence="7 8">
    <name type="scientific">Sphingopyxis jiangsuensis</name>
    <dbReference type="NCBI Taxonomy" id="2871171"/>
    <lineage>
        <taxon>Bacteria</taxon>
        <taxon>Pseudomonadati</taxon>
        <taxon>Pseudomonadota</taxon>
        <taxon>Alphaproteobacteria</taxon>
        <taxon>Sphingomonadales</taxon>
        <taxon>Sphingomonadaceae</taxon>
        <taxon>Sphingopyxis</taxon>
    </lineage>
</organism>
<dbReference type="PANTHER" id="PTHR30055">
    <property type="entry name" value="HTH-TYPE TRANSCRIPTIONAL REGULATOR RUTR"/>
    <property type="match status" value="1"/>
</dbReference>
<dbReference type="InterPro" id="IPR009057">
    <property type="entry name" value="Homeodomain-like_sf"/>
</dbReference>
<evidence type="ECO:0000313" key="7">
    <source>
        <dbReference type="EMBL" id="MBY4636353.1"/>
    </source>
</evidence>
<proteinExistence type="predicted"/>
<feature type="domain" description="HTH tetR-type" evidence="6">
    <location>
        <begin position="25"/>
        <end position="85"/>
    </location>
</feature>
<feature type="region of interest" description="Disordered" evidence="5">
    <location>
        <begin position="1"/>
        <end position="26"/>
    </location>
</feature>
<dbReference type="SUPFAM" id="SSF46689">
    <property type="entry name" value="Homeodomain-like"/>
    <property type="match status" value="1"/>
</dbReference>
<keyword evidence="2 4" id="KW-0238">DNA-binding</keyword>
<evidence type="ECO:0000259" key="6">
    <source>
        <dbReference type="PROSITE" id="PS50977"/>
    </source>
</evidence>
<evidence type="ECO:0000256" key="2">
    <source>
        <dbReference type="ARBA" id="ARBA00023125"/>
    </source>
</evidence>
<dbReference type="PROSITE" id="PS50977">
    <property type="entry name" value="HTH_TETR_2"/>
    <property type="match status" value="1"/>
</dbReference>
<dbReference type="InterPro" id="IPR050109">
    <property type="entry name" value="HTH-type_TetR-like_transc_reg"/>
</dbReference>
<dbReference type="EMBL" id="JAILXK010000001">
    <property type="protein sequence ID" value="MBY4636353.1"/>
    <property type="molecule type" value="Genomic_DNA"/>
</dbReference>
<dbReference type="InterPro" id="IPR001647">
    <property type="entry name" value="HTH_TetR"/>
</dbReference>
<accession>A0ABS7MBG2</accession>
<dbReference type="Pfam" id="PF00440">
    <property type="entry name" value="TetR_N"/>
    <property type="match status" value="1"/>
</dbReference>